<organism evidence="1 2">
    <name type="scientific">Araneus ventricosus</name>
    <name type="common">Orbweaver spider</name>
    <name type="synonym">Epeira ventricosa</name>
    <dbReference type="NCBI Taxonomy" id="182803"/>
    <lineage>
        <taxon>Eukaryota</taxon>
        <taxon>Metazoa</taxon>
        <taxon>Ecdysozoa</taxon>
        <taxon>Arthropoda</taxon>
        <taxon>Chelicerata</taxon>
        <taxon>Arachnida</taxon>
        <taxon>Araneae</taxon>
        <taxon>Araneomorphae</taxon>
        <taxon>Entelegynae</taxon>
        <taxon>Araneoidea</taxon>
        <taxon>Araneidae</taxon>
        <taxon>Araneus</taxon>
    </lineage>
</organism>
<gene>
    <name evidence="1" type="ORF">AVEN_111136_1</name>
</gene>
<keyword evidence="2" id="KW-1185">Reference proteome</keyword>
<dbReference type="EMBL" id="BGPR01085590">
    <property type="protein sequence ID" value="GBM00108.1"/>
    <property type="molecule type" value="Genomic_DNA"/>
</dbReference>
<evidence type="ECO:0000313" key="1">
    <source>
        <dbReference type="EMBL" id="GBM00108.1"/>
    </source>
</evidence>
<proteinExistence type="predicted"/>
<comment type="caution">
    <text evidence="1">The sequence shown here is derived from an EMBL/GenBank/DDBJ whole genome shotgun (WGS) entry which is preliminary data.</text>
</comment>
<name>A0A4Y2C8L6_ARAVE</name>
<evidence type="ECO:0000313" key="2">
    <source>
        <dbReference type="Proteomes" id="UP000499080"/>
    </source>
</evidence>
<accession>A0A4Y2C8L6</accession>
<protein>
    <submittedName>
        <fullName evidence="1">Uncharacterized protein</fullName>
    </submittedName>
</protein>
<sequence>MDGFWHAVFTPKWHISIACPCACEEDNLKAQPAGWMDFGMLSLHHISIAPVRVRNERWQKRSTTGWMDFGMLSLPKMVNTSIACPMCMKKIT</sequence>
<dbReference type="Proteomes" id="UP000499080">
    <property type="component" value="Unassembled WGS sequence"/>
</dbReference>
<reference evidence="1 2" key="1">
    <citation type="journal article" date="2019" name="Sci. Rep.">
        <title>Orb-weaving spider Araneus ventricosus genome elucidates the spidroin gene catalogue.</title>
        <authorList>
            <person name="Kono N."/>
            <person name="Nakamura H."/>
            <person name="Ohtoshi R."/>
            <person name="Moran D.A.P."/>
            <person name="Shinohara A."/>
            <person name="Yoshida Y."/>
            <person name="Fujiwara M."/>
            <person name="Mori M."/>
            <person name="Tomita M."/>
            <person name="Arakawa K."/>
        </authorList>
    </citation>
    <scope>NUCLEOTIDE SEQUENCE [LARGE SCALE GENOMIC DNA]</scope>
</reference>
<dbReference type="AlphaFoldDB" id="A0A4Y2C8L6"/>